<evidence type="ECO:0000259" key="4">
    <source>
        <dbReference type="PROSITE" id="PS50102"/>
    </source>
</evidence>
<dbReference type="SUPFAM" id="SSF54928">
    <property type="entry name" value="RNA-binding domain, RBD"/>
    <property type="match status" value="1"/>
</dbReference>
<evidence type="ECO:0000256" key="1">
    <source>
        <dbReference type="ARBA" id="ARBA00022884"/>
    </source>
</evidence>
<dbReference type="Proteomes" id="UP001562425">
    <property type="component" value="Unassembled WGS sequence"/>
</dbReference>
<comment type="caution">
    <text evidence="5">The sequence shown here is derived from an EMBL/GenBank/DDBJ whole genome shotgun (WGS) entry which is preliminary data.</text>
</comment>
<dbReference type="EMBL" id="JBEHCU010008687">
    <property type="protein sequence ID" value="KAL1381321.1"/>
    <property type="molecule type" value="Genomic_DNA"/>
</dbReference>
<dbReference type="Gene3D" id="3.30.70.330">
    <property type="match status" value="1"/>
</dbReference>
<dbReference type="InterPro" id="IPR035979">
    <property type="entry name" value="RBD_domain_sf"/>
</dbReference>
<feature type="compositionally biased region" description="Basic and acidic residues" evidence="3">
    <location>
        <begin position="151"/>
        <end position="166"/>
    </location>
</feature>
<reference evidence="5 6" key="1">
    <citation type="submission" date="2024-05" db="EMBL/GenBank/DDBJ databases">
        <title>Culex pipiens pipiens assembly and annotation.</title>
        <authorList>
            <person name="Alout H."/>
            <person name="Durand T."/>
        </authorList>
    </citation>
    <scope>NUCLEOTIDE SEQUENCE [LARGE SCALE GENOMIC DNA]</scope>
    <source>
        <strain evidence="5">HA-2024</strain>
        <tissue evidence="5">Whole body</tissue>
    </source>
</reference>
<feature type="compositionally biased region" description="Low complexity" evidence="3">
    <location>
        <begin position="140"/>
        <end position="150"/>
    </location>
</feature>
<dbReference type="InterPro" id="IPR000504">
    <property type="entry name" value="RRM_dom"/>
</dbReference>
<dbReference type="SMART" id="SM00360">
    <property type="entry name" value="RRM"/>
    <property type="match status" value="1"/>
</dbReference>
<keyword evidence="1 2" id="KW-0694">RNA-binding</keyword>
<keyword evidence="6" id="KW-1185">Reference proteome</keyword>
<sequence length="625" mass="69972">MQYRSSVSSRSSLFPSQSQSQQHYRGSGAAGAHSQQRAKPALPRLGKSDDSFNVDSGLETSEFDFVDFAEDVFNCREAPPPKLIQEAAALFGLVAGTANRRPPNTRHRPRTLIEPQQPKRTQHPLLTGKYHRRRNRSRVSFDFDPPSSSPSHHDLVDLQSTEDQRRQRSHPRASPTTKRQPIPVKPPTVPAPPPTPQHKAQLPAAAPPPPPPPPQRMMNWTRSDAARALQAEAQAVELLKSPHVLVLRFPDPELNKDIIQGYSPSIETVIFHRPSTPRYCLVHLKPDADVDRVIEQLSKISFGTGKITVERKTKNVEPKPVMQPEEIDPVTLFIGNLPNAVTVFTVKQMFPTAKRIDIGHAQRMKHTRYAFIRFHCVTDAIGAFRANFNKVIDGKNIILRFRRFNAPIALPEDTATPKTPKRRHGQLFVSVEQKPNRAAIVGGCIQVPKHDIHHSDTLNTIKTEILDEDTVRPAGIGVRPKVKAEPPEIPSVGPEDELEESDDDIEDFLEDDAGGNVNLDEINTDAAYCEDDDTDIAAFDKNYWTLEQLRCKVNNNDADDASSSISEPKECDVFMELETGTKTSSTTYTTDTKDHKPAAFIMSKRRDDQMQDLFSNLEPDDDLSL</sequence>
<dbReference type="AlphaFoldDB" id="A0ABD1CXZ4"/>
<protein>
    <recommendedName>
        <fullName evidence="4">RRM domain-containing protein</fullName>
    </recommendedName>
</protein>
<feature type="domain" description="RRM" evidence="4">
    <location>
        <begin position="330"/>
        <end position="411"/>
    </location>
</feature>
<evidence type="ECO:0000256" key="3">
    <source>
        <dbReference type="SAM" id="MobiDB-lite"/>
    </source>
</evidence>
<feature type="region of interest" description="Disordered" evidence="3">
    <location>
        <begin position="1"/>
        <end position="53"/>
    </location>
</feature>
<evidence type="ECO:0000313" key="6">
    <source>
        <dbReference type="Proteomes" id="UP001562425"/>
    </source>
</evidence>
<proteinExistence type="predicted"/>
<feature type="region of interest" description="Disordered" evidence="3">
    <location>
        <begin position="477"/>
        <end position="501"/>
    </location>
</feature>
<feature type="compositionally biased region" description="Low complexity" evidence="3">
    <location>
        <begin position="1"/>
        <end position="22"/>
    </location>
</feature>
<dbReference type="PROSITE" id="PS50102">
    <property type="entry name" value="RRM"/>
    <property type="match status" value="1"/>
</dbReference>
<feature type="compositionally biased region" description="Pro residues" evidence="3">
    <location>
        <begin position="205"/>
        <end position="215"/>
    </location>
</feature>
<evidence type="ECO:0000256" key="2">
    <source>
        <dbReference type="PROSITE-ProRule" id="PRU00176"/>
    </source>
</evidence>
<dbReference type="InterPro" id="IPR012677">
    <property type="entry name" value="Nucleotide-bd_a/b_plait_sf"/>
</dbReference>
<accession>A0ABD1CXZ4</accession>
<dbReference type="CDD" id="cd00590">
    <property type="entry name" value="RRM_SF"/>
    <property type="match status" value="1"/>
</dbReference>
<name>A0ABD1CXZ4_CULPP</name>
<organism evidence="5 6">
    <name type="scientific">Culex pipiens pipiens</name>
    <name type="common">Northern house mosquito</name>
    <dbReference type="NCBI Taxonomy" id="38569"/>
    <lineage>
        <taxon>Eukaryota</taxon>
        <taxon>Metazoa</taxon>
        <taxon>Ecdysozoa</taxon>
        <taxon>Arthropoda</taxon>
        <taxon>Hexapoda</taxon>
        <taxon>Insecta</taxon>
        <taxon>Pterygota</taxon>
        <taxon>Neoptera</taxon>
        <taxon>Endopterygota</taxon>
        <taxon>Diptera</taxon>
        <taxon>Nematocera</taxon>
        <taxon>Culicoidea</taxon>
        <taxon>Culicidae</taxon>
        <taxon>Culicinae</taxon>
        <taxon>Culicini</taxon>
        <taxon>Culex</taxon>
        <taxon>Culex</taxon>
    </lineage>
</organism>
<feature type="region of interest" description="Disordered" evidence="3">
    <location>
        <begin position="97"/>
        <end position="219"/>
    </location>
</feature>
<gene>
    <name evidence="5" type="ORF">pipiens_013557</name>
</gene>
<dbReference type="GO" id="GO:0003723">
    <property type="term" value="F:RNA binding"/>
    <property type="evidence" value="ECO:0007669"/>
    <property type="project" value="UniProtKB-UniRule"/>
</dbReference>
<evidence type="ECO:0000313" key="5">
    <source>
        <dbReference type="EMBL" id="KAL1381321.1"/>
    </source>
</evidence>
<feature type="compositionally biased region" description="Pro residues" evidence="3">
    <location>
        <begin position="183"/>
        <end position="196"/>
    </location>
</feature>
<feature type="region of interest" description="Disordered" evidence="3">
    <location>
        <begin position="604"/>
        <end position="625"/>
    </location>
</feature>